<keyword evidence="6" id="KW-1185">Reference proteome</keyword>
<organism evidence="6 7">
    <name type="scientific">Microcaecilia unicolor</name>
    <dbReference type="NCBI Taxonomy" id="1415580"/>
    <lineage>
        <taxon>Eukaryota</taxon>
        <taxon>Metazoa</taxon>
        <taxon>Chordata</taxon>
        <taxon>Craniata</taxon>
        <taxon>Vertebrata</taxon>
        <taxon>Euteleostomi</taxon>
        <taxon>Amphibia</taxon>
        <taxon>Gymnophiona</taxon>
        <taxon>Siphonopidae</taxon>
        <taxon>Microcaecilia</taxon>
    </lineage>
</organism>
<dbReference type="InterPro" id="IPR039111">
    <property type="entry name" value="STAP1/STAP2"/>
</dbReference>
<dbReference type="InterPro" id="IPR001849">
    <property type="entry name" value="PH_domain"/>
</dbReference>
<proteinExistence type="predicted"/>
<dbReference type="RefSeq" id="XP_030046382.1">
    <property type="nucleotide sequence ID" value="XM_030190522.1"/>
</dbReference>
<gene>
    <name evidence="7" type="primary">LOC115461016</name>
</gene>
<dbReference type="Gene3D" id="3.30.505.10">
    <property type="entry name" value="SH2 domain"/>
    <property type="match status" value="1"/>
</dbReference>
<feature type="domain" description="SH2" evidence="4">
    <location>
        <begin position="171"/>
        <end position="277"/>
    </location>
</feature>
<evidence type="ECO:0000259" key="5">
    <source>
        <dbReference type="PROSITE" id="PS50003"/>
    </source>
</evidence>
<dbReference type="KEGG" id="muo:115461016"/>
<dbReference type="FunCoup" id="A0A6P7WT87">
    <property type="interactions" value="729"/>
</dbReference>
<dbReference type="GO" id="GO:0007169">
    <property type="term" value="P:cell surface receptor protein tyrosine kinase signaling pathway"/>
    <property type="evidence" value="ECO:0007669"/>
    <property type="project" value="TreeGrafter"/>
</dbReference>
<dbReference type="OrthoDB" id="6086001at2759"/>
<evidence type="ECO:0000259" key="4">
    <source>
        <dbReference type="PROSITE" id="PS50001"/>
    </source>
</evidence>
<dbReference type="GO" id="GO:0035591">
    <property type="term" value="F:signaling adaptor activity"/>
    <property type="evidence" value="ECO:0007669"/>
    <property type="project" value="InterPro"/>
</dbReference>
<dbReference type="PROSITE" id="PS50001">
    <property type="entry name" value="SH2"/>
    <property type="match status" value="1"/>
</dbReference>
<accession>A0A6P7WT87</accession>
<keyword evidence="2 3" id="KW-0727">SH2 domain</keyword>
<evidence type="ECO:0000256" key="3">
    <source>
        <dbReference type="PROSITE-ProRule" id="PRU00191"/>
    </source>
</evidence>
<keyword evidence="1" id="KW-0597">Phosphoprotein</keyword>
<dbReference type="InterPro" id="IPR036860">
    <property type="entry name" value="SH2_dom_sf"/>
</dbReference>
<dbReference type="Pfam" id="PF00169">
    <property type="entry name" value="PH"/>
    <property type="match status" value="1"/>
</dbReference>
<dbReference type="Gene3D" id="2.30.29.30">
    <property type="entry name" value="Pleckstrin-homology domain (PH domain)/Phosphotyrosine-binding domain (PTB)"/>
    <property type="match status" value="1"/>
</dbReference>
<dbReference type="SUPFAM" id="SSF50729">
    <property type="entry name" value="PH domain-like"/>
    <property type="match status" value="1"/>
</dbReference>
<name>A0A6P7WT87_9AMPH</name>
<dbReference type="SUPFAM" id="SSF55550">
    <property type="entry name" value="SH2 domain"/>
    <property type="match status" value="1"/>
</dbReference>
<evidence type="ECO:0000256" key="2">
    <source>
        <dbReference type="ARBA" id="ARBA00022999"/>
    </source>
</evidence>
<dbReference type="InterPro" id="IPR000980">
    <property type="entry name" value="SH2"/>
</dbReference>
<reference evidence="7" key="1">
    <citation type="submission" date="2025-08" db="UniProtKB">
        <authorList>
            <consortium name="RefSeq"/>
        </authorList>
    </citation>
    <scope>IDENTIFICATION</scope>
</reference>
<dbReference type="GO" id="GO:0050861">
    <property type="term" value="P:positive regulation of B cell receptor signaling pathway"/>
    <property type="evidence" value="ECO:0007669"/>
    <property type="project" value="TreeGrafter"/>
</dbReference>
<dbReference type="PANTHER" id="PTHR16186">
    <property type="entry name" value="SIGNAL-TRANSDUCING ADAPTOR PROTEIN-RELATED"/>
    <property type="match status" value="1"/>
</dbReference>
<dbReference type="AlphaFoldDB" id="A0A6P7WT87"/>
<dbReference type="SMART" id="SM00233">
    <property type="entry name" value="PH"/>
    <property type="match status" value="1"/>
</dbReference>
<evidence type="ECO:0000313" key="6">
    <source>
        <dbReference type="Proteomes" id="UP000515156"/>
    </source>
</evidence>
<dbReference type="PANTHER" id="PTHR16186:SF10">
    <property type="entry name" value="SIGNAL-TRANSDUCING ADAPTOR PROTEIN 1"/>
    <property type="match status" value="1"/>
</dbReference>
<dbReference type="GeneID" id="115461016"/>
<dbReference type="Proteomes" id="UP000515156">
    <property type="component" value="Chromosome 2"/>
</dbReference>
<sequence>MSVVESHKPLLRRIFYERQRNTSLPLYYENFLWITNSLHQEYERYWVELRGTTLFLYTNDREEMYMKKIDLVSLVALDVQHTTERPCQQFILTLPNETLYLMTNSSEEAEEWKGFILTVTELSVPCRLLLLPGQTIKMKETLENERVRRASCPDVQPLGKAEETEDPTNEDYIDVISAVPSCFYHVTRKEAADMLENSPSNGNLILRPCGDSKNYSVTIQEPLDSPSIKHYKVLRKGGDYYTIELEKPVTLKGLDKVVEYFISETRGRLKPFISHEYQTHLDTSLLEQEKRKAHIKTLPQMKVAPVVRSVLEGTARPFRKNPANIYVNTNLDQELKNQLLKTQEKMN</sequence>
<protein>
    <submittedName>
        <fullName evidence="7">Signal-transducing adaptor protein 1-like isoform X1</fullName>
    </submittedName>
</protein>
<evidence type="ECO:0000256" key="1">
    <source>
        <dbReference type="ARBA" id="ARBA00022553"/>
    </source>
</evidence>
<dbReference type="PROSITE" id="PS50003">
    <property type="entry name" value="PH_DOMAIN"/>
    <property type="match status" value="1"/>
</dbReference>
<dbReference type="InParanoid" id="A0A6P7WT87"/>
<feature type="domain" description="PH" evidence="5">
    <location>
        <begin position="25"/>
        <end position="121"/>
    </location>
</feature>
<dbReference type="GO" id="GO:0019901">
    <property type="term" value="F:protein kinase binding"/>
    <property type="evidence" value="ECO:0007669"/>
    <property type="project" value="TreeGrafter"/>
</dbReference>
<dbReference type="InterPro" id="IPR011993">
    <property type="entry name" value="PH-like_dom_sf"/>
</dbReference>
<evidence type="ECO:0000313" key="7">
    <source>
        <dbReference type="RefSeq" id="XP_030046382.1"/>
    </source>
</evidence>